<evidence type="ECO:0000313" key="2">
    <source>
        <dbReference type="Proteomes" id="UP000319383"/>
    </source>
</evidence>
<reference evidence="1 2" key="1">
    <citation type="submission" date="2019-02" db="EMBL/GenBank/DDBJ databases">
        <title>Deep-cultivation of Planctomycetes and their phenomic and genomic characterization uncovers novel biology.</title>
        <authorList>
            <person name="Wiegand S."/>
            <person name="Jogler M."/>
            <person name="Boedeker C."/>
            <person name="Pinto D."/>
            <person name="Vollmers J."/>
            <person name="Rivas-Marin E."/>
            <person name="Kohn T."/>
            <person name="Peeters S.H."/>
            <person name="Heuer A."/>
            <person name="Rast P."/>
            <person name="Oberbeckmann S."/>
            <person name="Bunk B."/>
            <person name="Jeske O."/>
            <person name="Meyerdierks A."/>
            <person name="Storesund J.E."/>
            <person name="Kallscheuer N."/>
            <person name="Luecker S."/>
            <person name="Lage O.M."/>
            <person name="Pohl T."/>
            <person name="Merkel B.J."/>
            <person name="Hornburger P."/>
            <person name="Mueller R.-W."/>
            <person name="Bruemmer F."/>
            <person name="Labrenz M."/>
            <person name="Spormann A.M."/>
            <person name="Op den Camp H."/>
            <person name="Overmann J."/>
            <person name="Amann R."/>
            <person name="Jetten M.S.M."/>
            <person name="Mascher T."/>
            <person name="Medema M.H."/>
            <person name="Devos D.P."/>
            <person name="Kaster A.-K."/>
            <person name="Ovreas L."/>
            <person name="Rohde M."/>
            <person name="Galperin M.Y."/>
            <person name="Jogler C."/>
        </authorList>
    </citation>
    <scope>NUCLEOTIDE SEQUENCE [LARGE SCALE GENOMIC DNA]</scope>
    <source>
        <strain evidence="1 2">Mal52</strain>
    </source>
</reference>
<accession>A0A517ZMC8</accession>
<protein>
    <submittedName>
        <fullName evidence="1">Uncharacterized protein</fullName>
    </submittedName>
</protein>
<keyword evidence="2" id="KW-1185">Reference proteome</keyword>
<name>A0A517ZMC8_9PLAN</name>
<evidence type="ECO:0000313" key="1">
    <source>
        <dbReference type="EMBL" id="QDU43632.1"/>
    </source>
</evidence>
<sequence length="80" mass="9397">MFFLLQFLRLTILYLGITDCDQKSATILGKNFFPVYERKGHGKCMNSTRRELGFVGQGPTVRLRLSDRRFFEILENCYPE</sequence>
<dbReference type="EMBL" id="CP036276">
    <property type="protein sequence ID" value="QDU43632.1"/>
    <property type="molecule type" value="Genomic_DNA"/>
</dbReference>
<organism evidence="1 2">
    <name type="scientific">Symmachiella dynata</name>
    <dbReference type="NCBI Taxonomy" id="2527995"/>
    <lineage>
        <taxon>Bacteria</taxon>
        <taxon>Pseudomonadati</taxon>
        <taxon>Planctomycetota</taxon>
        <taxon>Planctomycetia</taxon>
        <taxon>Planctomycetales</taxon>
        <taxon>Planctomycetaceae</taxon>
        <taxon>Symmachiella</taxon>
    </lineage>
</organism>
<dbReference type="Proteomes" id="UP000319383">
    <property type="component" value="Chromosome"/>
</dbReference>
<dbReference type="AlphaFoldDB" id="A0A517ZMC8"/>
<dbReference type="KEGG" id="sdyn:Mal52_21080"/>
<gene>
    <name evidence="1" type="ORF">Mal52_21080</name>
</gene>
<proteinExistence type="predicted"/>